<dbReference type="SUPFAM" id="SSF51294">
    <property type="entry name" value="Hedgehog/intein (Hint) domain"/>
    <property type="match status" value="1"/>
</dbReference>
<name>A0A926GEK7_9RHOB</name>
<dbReference type="InterPro" id="IPR036844">
    <property type="entry name" value="Hint_dom_sf"/>
</dbReference>
<reference evidence="2" key="1">
    <citation type="submission" date="2020-08" db="EMBL/GenBank/DDBJ databases">
        <title>Paracoccus amoyensis sp. nov., isolated from the surface seawater at coast of Xiamen, Fujian.</title>
        <authorList>
            <person name="Lyu L."/>
        </authorList>
    </citation>
    <scope>NUCLEOTIDE SEQUENCE</scope>
    <source>
        <strain evidence="2">11-3</strain>
    </source>
</reference>
<dbReference type="AlphaFoldDB" id="A0A926GEK7"/>
<evidence type="ECO:0000313" key="3">
    <source>
        <dbReference type="Proteomes" id="UP000608594"/>
    </source>
</evidence>
<dbReference type="Gene3D" id="2.170.16.10">
    <property type="entry name" value="Hedgehog/Intein (Hint) domain"/>
    <property type="match status" value="1"/>
</dbReference>
<evidence type="ECO:0000259" key="1">
    <source>
        <dbReference type="Pfam" id="PF13403"/>
    </source>
</evidence>
<sequence>MAAFVPCFVTGTLIETDQGQCRVETIAVGDLVMTRDHGLQPVRWRSSRRIGPDELRTNPKLLPIRIAAGALGANQPSRDLLVSPQHRILVRSAIARRMFGADELLVPARQLLDLPSVSIVQDAHDVTYVHLMFDHHEVLMSNGAQTESLYPGPQALAALGEKAEQEIMTIFPWLSSADACFGPARAFATGLRARKLIDRHIRHNRPLNS</sequence>
<dbReference type="Proteomes" id="UP000608594">
    <property type="component" value="Unassembled WGS sequence"/>
</dbReference>
<dbReference type="InterPro" id="IPR028992">
    <property type="entry name" value="Hedgehog/Intein_dom"/>
</dbReference>
<dbReference type="GO" id="GO:0016539">
    <property type="term" value="P:intein-mediated protein splicing"/>
    <property type="evidence" value="ECO:0007669"/>
    <property type="project" value="InterPro"/>
</dbReference>
<dbReference type="InterPro" id="IPR006141">
    <property type="entry name" value="Intein_N"/>
</dbReference>
<accession>A0A926GEK7</accession>
<feature type="domain" description="Hedgehog/Intein (Hint)" evidence="1">
    <location>
        <begin position="6"/>
        <end position="152"/>
    </location>
</feature>
<dbReference type="EMBL" id="JACOQL010000004">
    <property type="protein sequence ID" value="MBC9247755.1"/>
    <property type="molecule type" value="Genomic_DNA"/>
</dbReference>
<dbReference type="PROSITE" id="PS50817">
    <property type="entry name" value="INTEIN_N_TER"/>
    <property type="match status" value="1"/>
</dbReference>
<keyword evidence="3" id="KW-1185">Reference proteome</keyword>
<proteinExistence type="predicted"/>
<dbReference type="Pfam" id="PF13403">
    <property type="entry name" value="Hint_2"/>
    <property type="match status" value="1"/>
</dbReference>
<evidence type="ECO:0000313" key="2">
    <source>
        <dbReference type="EMBL" id="MBC9247755.1"/>
    </source>
</evidence>
<gene>
    <name evidence="2" type="ORF">H4P12_13825</name>
</gene>
<organism evidence="2 3">
    <name type="scientific">Paracoccus amoyensis</name>
    <dbReference type="NCBI Taxonomy" id="2760093"/>
    <lineage>
        <taxon>Bacteria</taxon>
        <taxon>Pseudomonadati</taxon>
        <taxon>Pseudomonadota</taxon>
        <taxon>Alphaproteobacteria</taxon>
        <taxon>Rhodobacterales</taxon>
        <taxon>Paracoccaceae</taxon>
        <taxon>Paracoccus</taxon>
    </lineage>
</organism>
<comment type="caution">
    <text evidence="2">The sequence shown here is derived from an EMBL/GenBank/DDBJ whole genome shotgun (WGS) entry which is preliminary data.</text>
</comment>
<protein>
    <submittedName>
        <fullName evidence="2">Hint domain-containing protein</fullName>
    </submittedName>
</protein>